<evidence type="ECO:0000256" key="9">
    <source>
        <dbReference type="ARBA" id="ARBA00029447"/>
    </source>
</evidence>
<keyword evidence="8 10" id="KW-0807">Transducer</keyword>
<evidence type="ECO:0000256" key="5">
    <source>
        <dbReference type="ARBA" id="ARBA00022692"/>
    </source>
</evidence>
<evidence type="ECO:0000313" key="13">
    <source>
        <dbReference type="Proteomes" id="UP001387364"/>
    </source>
</evidence>
<dbReference type="PANTHER" id="PTHR32089:SF39">
    <property type="entry name" value="METHYL-ACCEPTING CHEMOTAXIS PROTEIN HLYB"/>
    <property type="match status" value="1"/>
</dbReference>
<sequence>MFRSKKNDQYPTQQLQKEMTELKASFEAKEREGKNRLTHVRAEIAAAVNQHGKVNAQHRVLGEAVGQIEKRFDKVASLSEQTSQKSIHLYEKGNSLKQHSTQIVSDAQQGTTEVNQTAAVIKELGHQIQTSESNMAKLSERSVEIHSIVGVIEGIAAQTNLLALNASIEAARAGEYGKGFAVVAQEVRKLAESTSDSTANIQALTTTLGNEIEHALEATRKSKELVEKGIEVSMNTAEKIDRILAAIENSQLDISEVQKMIDEQKQLSLQTKKELVEAQELFDKAHQMINEHIEDAKAVEQQLDHGVKQLTL</sequence>
<keyword evidence="6" id="KW-1133">Transmembrane helix</keyword>
<dbReference type="SUPFAM" id="SSF58104">
    <property type="entry name" value="Methyl-accepting chemotaxis protein (MCP) signaling domain"/>
    <property type="match status" value="1"/>
</dbReference>
<keyword evidence="5" id="KW-0812">Transmembrane</keyword>
<keyword evidence="4" id="KW-0145">Chemotaxis</keyword>
<evidence type="ECO:0000256" key="10">
    <source>
        <dbReference type="PROSITE-ProRule" id="PRU00284"/>
    </source>
</evidence>
<proteinExistence type="inferred from homology"/>
<dbReference type="Pfam" id="PF00015">
    <property type="entry name" value="MCPsignal"/>
    <property type="match status" value="1"/>
</dbReference>
<accession>A0ABZ2N565</accession>
<keyword evidence="3" id="KW-0488">Methylation</keyword>
<dbReference type="PROSITE" id="PS50111">
    <property type="entry name" value="CHEMOTAXIS_TRANSDUC_2"/>
    <property type="match status" value="1"/>
</dbReference>
<evidence type="ECO:0000256" key="1">
    <source>
        <dbReference type="ARBA" id="ARBA00004651"/>
    </source>
</evidence>
<name>A0ABZ2N565_9BACI</name>
<keyword evidence="7" id="KW-0472">Membrane</keyword>
<feature type="domain" description="Methyl-accepting transducer" evidence="11">
    <location>
        <begin position="61"/>
        <end position="279"/>
    </location>
</feature>
<keyword evidence="2" id="KW-1003">Cell membrane</keyword>
<protein>
    <submittedName>
        <fullName evidence="12">Methyl-accepting chemotaxis protein</fullName>
    </submittedName>
</protein>
<dbReference type="Proteomes" id="UP001387364">
    <property type="component" value="Chromosome"/>
</dbReference>
<dbReference type="PRINTS" id="PR00260">
    <property type="entry name" value="CHEMTRNSDUCR"/>
</dbReference>
<reference evidence="12 13" key="1">
    <citation type="submission" date="2024-02" db="EMBL/GenBank/DDBJ databases">
        <title>Seven novel Bacillus-like species.</title>
        <authorList>
            <person name="Liu G."/>
        </authorList>
    </citation>
    <scope>NUCLEOTIDE SEQUENCE [LARGE SCALE GENOMIC DNA]</scope>
    <source>
        <strain evidence="12 13">FJAT-52991</strain>
    </source>
</reference>
<evidence type="ECO:0000256" key="8">
    <source>
        <dbReference type="ARBA" id="ARBA00023224"/>
    </source>
</evidence>
<dbReference type="EMBL" id="CP147404">
    <property type="protein sequence ID" value="WXB92748.1"/>
    <property type="molecule type" value="Genomic_DNA"/>
</dbReference>
<dbReference type="SMART" id="SM00283">
    <property type="entry name" value="MA"/>
    <property type="match status" value="1"/>
</dbReference>
<keyword evidence="13" id="KW-1185">Reference proteome</keyword>
<organism evidence="12 13">
    <name type="scientific">Bacillus kandeliae</name>
    <dbReference type="NCBI Taxonomy" id="3129297"/>
    <lineage>
        <taxon>Bacteria</taxon>
        <taxon>Bacillati</taxon>
        <taxon>Bacillota</taxon>
        <taxon>Bacilli</taxon>
        <taxon>Bacillales</taxon>
        <taxon>Bacillaceae</taxon>
        <taxon>Bacillus</taxon>
    </lineage>
</organism>
<dbReference type="Gene3D" id="1.10.287.950">
    <property type="entry name" value="Methyl-accepting chemotaxis protein"/>
    <property type="match status" value="1"/>
</dbReference>
<gene>
    <name evidence="12" type="ORF">WDJ61_16210</name>
</gene>
<dbReference type="RefSeq" id="WP_338751562.1">
    <property type="nucleotide sequence ID" value="NZ_CP147404.1"/>
</dbReference>
<evidence type="ECO:0000256" key="3">
    <source>
        <dbReference type="ARBA" id="ARBA00022481"/>
    </source>
</evidence>
<dbReference type="InterPro" id="IPR004090">
    <property type="entry name" value="Chemotax_Me-accpt_rcpt"/>
</dbReference>
<evidence type="ECO:0000256" key="4">
    <source>
        <dbReference type="ARBA" id="ARBA00022500"/>
    </source>
</evidence>
<comment type="similarity">
    <text evidence="9">Belongs to the methyl-accepting chemotaxis (MCP) protein family.</text>
</comment>
<comment type="subcellular location">
    <subcellularLocation>
        <location evidence="1">Cell membrane</location>
        <topology evidence="1">Multi-pass membrane protein</topology>
    </subcellularLocation>
</comment>
<evidence type="ECO:0000256" key="6">
    <source>
        <dbReference type="ARBA" id="ARBA00022989"/>
    </source>
</evidence>
<evidence type="ECO:0000259" key="11">
    <source>
        <dbReference type="PROSITE" id="PS50111"/>
    </source>
</evidence>
<dbReference type="PANTHER" id="PTHR32089">
    <property type="entry name" value="METHYL-ACCEPTING CHEMOTAXIS PROTEIN MCPB"/>
    <property type="match status" value="1"/>
</dbReference>
<evidence type="ECO:0000313" key="12">
    <source>
        <dbReference type="EMBL" id="WXB92748.1"/>
    </source>
</evidence>
<evidence type="ECO:0000256" key="2">
    <source>
        <dbReference type="ARBA" id="ARBA00022475"/>
    </source>
</evidence>
<evidence type="ECO:0000256" key="7">
    <source>
        <dbReference type="ARBA" id="ARBA00023136"/>
    </source>
</evidence>
<dbReference type="InterPro" id="IPR004089">
    <property type="entry name" value="MCPsignal_dom"/>
</dbReference>